<keyword evidence="1" id="KW-0813">Transport</keyword>
<evidence type="ECO:0000259" key="5">
    <source>
        <dbReference type="PROSITE" id="PS50893"/>
    </source>
</evidence>
<dbReference type="InterPro" id="IPR017871">
    <property type="entry name" value="ABC_transporter-like_CS"/>
</dbReference>
<dbReference type="AlphaFoldDB" id="A0A917WEA9"/>
<feature type="compositionally biased region" description="Low complexity" evidence="4">
    <location>
        <begin position="350"/>
        <end position="368"/>
    </location>
</feature>
<dbReference type="InterPro" id="IPR027417">
    <property type="entry name" value="P-loop_NTPase"/>
</dbReference>
<name>A0A917WEA9_9ACTN</name>
<dbReference type="GO" id="GO:0005524">
    <property type="term" value="F:ATP binding"/>
    <property type="evidence" value="ECO:0007669"/>
    <property type="project" value="UniProtKB-KW"/>
</dbReference>
<comment type="caution">
    <text evidence="6">The sequence shown here is derived from an EMBL/GenBank/DDBJ whole genome shotgun (WGS) entry which is preliminary data.</text>
</comment>
<reference evidence="6" key="2">
    <citation type="submission" date="2020-09" db="EMBL/GenBank/DDBJ databases">
        <authorList>
            <person name="Sun Q."/>
            <person name="Zhou Y."/>
        </authorList>
    </citation>
    <scope>NUCLEOTIDE SEQUENCE</scope>
    <source>
        <strain evidence="6">CGMCC 4.7308</strain>
    </source>
</reference>
<dbReference type="InterPro" id="IPR013563">
    <property type="entry name" value="Oligopep_ABC_C"/>
</dbReference>
<dbReference type="InterPro" id="IPR003593">
    <property type="entry name" value="AAA+_ATPase"/>
</dbReference>
<evidence type="ECO:0000256" key="4">
    <source>
        <dbReference type="SAM" id="MobiDB-lite"/>
    </source>
</evidence>
<feature type="domain" description="ABC transporter" evidence="5">
    <location>
        <begin position="16"/>
        <end position="268"/>
    </location>
</feature>
<feature type="compositionally biased region" description="Low complexity" evidence="4">
    <location>
        <begin position="271"/>
        <end position="282"/>
    </location>
</feature>
<evidence type="ECO:0000256" key="3">
    <source>
        <dbReference type="ARBA" id="ARBA00022840"/>
    </source>
</evidence>
<reference evidence="6" key="1">
    <citation type="journal article" date="2014" name="Int. J. Syst. Evol. Microbiol.">
        <title>Complete genome sequence of Corynebacterium casei LMG S-19264T (=DSM 44701T), isolated from a smear-ripened cheese.</title>
        <authorList>
            <consortium name="US DOE Joint Genome Institute (JGI-PGF)"/>
            <person name="Walter F."/>
            <person name="Albersmeier A."/>
            <person name="Kalinowski J."/>
            <person name="Ruckert C."/>
        </authorList>
    </citation>
    <scope>NUCLEOTIDE SEQUENCE</scope>
    <source>
        <strain evidence="6">CGMCC 4.7308</strain>
    </source>
</reference>
<dbReference type="Pfam" id="PF08352">
    <property type="entry name" value="oligo_HPY"/>
    <property type="match status" value="1"/>
</dbReference>
<dbReference type="SUPFAM" id="SSF52540">
    <property type="entry name" value="P-loop containing nucleoside triphosphate hydrolases"/>
    <property type="match status" value="1"/>
</dbReference>
<dbReference type="CDD" id="cd03257">
    <property type="entry name" value="ABC_NikE_OppD_transporters"/>
    <property type="match status" value="1"/>
</dbReference>
<dbReference type="PANTHER" id="PTHR43776">
    <property type="entry name" value="TRANSPORT ATP-BINDING PROTEIN"/>
    <property type="match status" value="1"/>
</dbReference>
<proteinExistence type="predicted"/>
<gene>
    <name evidence="6" type="ORF">GCM10011594_16790</name>
</gene>
<evidence type="ECO:0000256" key="1">
    <source>
        <dbReference type="ARBA" id="ARBA00022448"/>
    </source>
</evidence>
<dbReference type="NCBIfam" id="TIGR01727">
    <property type="entry name" value="oligo_HPY"/>
    <property type="match status" value="1"/>
</dbReference>
<feature type="region of interest" description="Disordered" evidence="4">
    <location>
        <begin position="342"/>
        <end position="389"/>
    </location>
</feature>
<dbReference type="PROSITE" id="PS50893">
    <property type="entry name" value="ABC_TRANSPORTER_2"/>
    <property type="match status" value="1"/>
</dbReference>
<feature type="region of interest" description="Disordered" evidence="4">
    <location>
        <begin position="271"/>
        <end position="295"/>
    </location>
</feature>
<evidence type="ECO:0000256" key="2">
    <source>
        <dbReference type="ARBA" id="ARBA00022741"/>
    </source>
</evidence>
<dbReference type="RefSeq" id="WP_188941074.1">
    <property type="nucleotide sequence ID" value="NZ_BMNA01000003.1"/>
</dbReference>
<dbReference type="InterPro" id="IPR050319">
    <property type="entry name" value="ABC_transp_ATP-bind"/>
</dbReference>
<dbReference type="EMBL" id="BMNA01000003">
    <property type="protein sequence ID" value="GGL97569.1"/>
    <property type="molecule type" value="Genomic_DNA"/>
</dbReference>
<dbReference type="InterPro" id="IPR003439">
    <property type="entry name" value="ABC_transporter-like_ATP-bd"/>
</dbReference>
<dbReference type="Proteomes" id="UP000655208">
    <property type="component" value="Unassembled WGS sequence"/>
</dbReference>
<keyword evidence="7" id="KW-1185">Reference proteome</keyword>
<organism evidence="6 7">
    <name type="scientific">Nakamurella endophytica</name>
    <dbReference type="NCBI Taxonomy" id="1748367"/>
    <lineage>
        <taxon>Bacteria</taxon>
        <taxon>Bacillati</taxon>
        <taxon>Actinomycetota</taxon>
        <taxon>Actinomycetes</taxon>
        <taxon>Nakamurellales</taxon>
        <taxon>Nakamurellaceae</taxon>
        <taxon>Nakamurella</taxon>
    </lineage>
</organism>
<dbReference type="Pfam" id="PF00005">
    <property type="entry name" value="ABC_tran"/>
    <property type="match status" value="1"/>
</dbReference>
<dbReference type="GO" id="GO:0055085">
    <property type="term" value="P:transmembrane transport"/>
    <property type="evidence" value="ECO:0007669"/>
    <property type="project" value="UniProtKB-ARBA"/>
</dbReference>
<keyword evidence="3 6" id="KW-0067">ATP-binding</keyword>
<dbReference type="PROSITE" id="PS00211">
    <property type="entry name" value="ABC_TRANSPORTER_1"/>
    <property type="match status" value="1"/>
</dbReference>
<protein>
    <submittedName>
        <fullName evidence="6">Dipeptide/oligopeptide/nickel ABC transporter ATP-binding protein</fullName>
    </submittedName>
</protein>
<sequence length="389" mass="41688">MTALGTTVDSAVTPVLRARGLTKNFTLRGGLFGRRRTLNAVDDVDLDLFAGQVTAIIGESGSGKSTVARLLAQLQRPTAGSIELDGAPVSVRGNKELRRYVARVQLILQDPFASFNPVHTMGYQLRRAVRIHSPELTPHQVEERVGQVLAEVNLTPARQYVDRYPHELSGGQRQRLSIARALTASPSVILADEPVSMLDVSIRLGVLNLLARLAAERNIALLYITHDIASARYFAEVAAVMYAGELVEGGSAEEITQHPTHPYTRLLISAAPDPDRPAASGPLRDAGAPPNLADPPTGCRFHPRCPFVMDKCRTTPPPVFPTGQAHWSRCWLHETPAGTARLAATPLNDPDPAVAGPAVQAPAPTGAQHTQTSQASPTLPSDGKKGLRS</sequence>
<dbReference type="PANTHER" id="PTHR43776:SF8">
    <property type="entry name" value="ABC TRANSPORTER, ATP-BINDING PROTEIN"/>
    <property type="match status" value="1"/>
</dbReference>
<dbReference type="SMART" id="SM00382">
    <property type="entry name" value="AAA"/>
    <property type="match status" value="1"/>
</dbReference>
<feature type="compositionally biased region" description="Polar residues" evidence="4">
    <location>
        <begin position="369"/>
        <end position="379"/>
    </location>
</feature>
<dbReference type="GO" id="GO:0016887">
    <property type="term" value="F:ATP hydrolysis activity"/>
    <property type="evidence" value="ECO:0007669"/>
    <property type="project" value="InterPro"/>
</dbReference>
<dbReference type="GO" id="GO:0015833">
    <property type="term" value="P:peptide transport"/>
    <property type="evidence" value="ECO:0007669"/>
    <property type="project" value="InterPro"/>
</dbReference>
<evidence type="ECO:0000313" key="7">
    <source>
        <dbReference type="Proteomes" id="UP000655208"/>
    </source>
</evidence>
<evidence type="ECO:0000313" key="6">
    <source>
        <dbReference type="EMBL" id="GGL97569.1"/>
    </source>
</evidence>
<accession>A0A917WEA9</accession>
<dbReference type="Gene3D" id="3.40.50.300">
    <property type="entry name" value="P-loop containing nucleotide triphosphate hydrolases"/>
    <property type="match status" value="1"/>
</dbReference>
<keyword evidence="2" id="KW-0547">Nucleotide-binding</keyword>